<evidence type="ECO:0000259" key="1">
    <source>
        <dbReference type="Pfam" id="PF04296"/>
    </source>
</evidence>
<protein>
    <submittedName>
        <fullName evidence="2">Nucleic acid-binding protein</fullName>
    </submittedName>
</protein>
<reference evidence="3" key="1">
    <citation type="submission" date="2016-08" db="EMBL/GenBank/DDBJ databases">
        <authorList>
            <person name="Holder M.E."/>
            <person name="Ajami N.J."/>
            <person name="Petrosino J.F."/>
        </authorList>
    </citation>
    <scope>NUCLEOTIDE SEQUENCE [LARGE SCALE GENOMIC DNA]</scope>
    <source>
        <strain evidence="3">F0677</strain>
    </source>
</reference>
<dbReference type="PANTHER" id="PTHR34215:SF1">
    <property type="entry name" value="YLXR DOMAIN-CONTAINING PROTEIN"/>
    <property type="match status" value="1"/>
</dbReference>
<dbReference type="InterPro" id="IPR007393">
    <property type="entry name" value="YlxR_dom"/>
</dbReference>
<dbReference type="RefSeq" id="WP_022513682.1">
    <property type="nucleotide sequence ID" value="NZ_CP017037.1"/>
</dbReference>
<dbReference type="Proteomes" id="UP000094757">
    <property type="component" value="Chromosome"/>
</dbReference>
<accession>A0A1B3WEA8</accession>
<dbReference type="InterPro" id="IPR037465">
    <property type="entry name" value="YlxR"/>
</dbReference>
<dbReference type="AlphaFoldDB" id="A0A1B3WEA8"/>
<dbReference type="PANTHER" id="PTHR34215">
    <property type="entry name" value="BLL0784 PROTEIN"/>
    <property type="match status" value="1"/>
</dbReference>
<evidence type="ECO:0000313" key="3">
    <source>
        <dbReference type="Proteomes" id="UP000094757"/>
    </source>
</evidence>
<proteinExistence type="predicted"/>
<dbReference type="InterPro" id="IPR035931">
    <property type="entry name" value="YlxR-like_sf"/>
</dbReference>
<name>A0A1B3WEA8_9FIRM</name>
<dbReference type="KEGG" id="dpn:BCB69_04495"/>
<feature type="domain" description="YlxR" evidence="1">
    <location>
        <begin position="9"/>
        <end position="82"/>
    </location>
</feature>
<evidence type="ECO:0000313" key="2">
    <source>
        <dbReference type="EMBL" id="AOH39281.1"/>
    </source>
</evidence>
<organism evidence="2 3">
    <name type="scientific">Dialister pneumosintes</name>
    <dbReference type="NCBI Taxonomy" id="39950"/>
    <lineage>
        <taxon>Bacteria</taxon>
        <taxon>Bacillati</taxon>
        <taxon>Bacillota</taxon>
        <taxon>Negativicutes</taxon>
        <taxon>Veillonellales</taxon>
        <taxon>Veillonellaceae</taxon>
        <taxon>Dialister</taxon>
    </lineage>
</organism>
<dbReference type="CDD" id="cd00279">
    <property type="entry name" value="YlxR"/>
    <property type="match status" value="1"/>
</dbReference>
<dbReference type="EMBL" id="CP017037">
    <property type="protein sequence ID" value="AOH39281.1"/>
    <property type="molecule type" value="Genomic_DNA"/>
</dbReference>
<dbReference type="Pfam" id="PF04296">
    <property type="entry name" value="YlxR"/>
    <property type="match status" value="1"/>
</dbReference>
<dbReference type="SUPFAM" id="SSF64376">
    <property type="entry name" value="YlxR-like"/>
    <property type="match status" value="1"/>
</dbReference>
<gene>
    <name evidence="2" type="ORF">BCB69_04495</name>
</gene>
<dbReference type="NCBIfam" id="NF047356">
    <property type="entry name" value="RNA_bind_RnpM"/>
    <property type="match status" value="1"/>
</dbReference>
<sequence>MKVKKIPMRKCVGSGVLKPKNELLRIVALPSGEIELDITGKKPGRGVYICNDIECFKKAYESHALEKALKRPVPREVYEDIRVAIENG</sequence>
<dbReference type="STRING" id="39950.BCB69_04495"/>
<dbReference type="Gene3D" id="3.30.1230.10">
    <property type="entry name" value="YlxR-like"/>
    <property type="match status" value="1"/>
</dbReference>